<accession>L8H2G0</accession>
<evidence type="ECO:0000259" key="5">
    <source>
        <dbReference type="Pfam" id="PF08241"/>
    </source>
</evidence>
<dbReference type="SUPFAM" id="SSF53335">
    <property type="entry name" value="S-adenosyl-L-methionine-dependent methyltransferases"/>
    <property type="match status" value="1"/>
</dbReference>
<keyword evidence="3" id="KW-0949">S-adenosyl-L-methionine</keyword>
<evidence type="ECO:0000256" key="3">
    <source>
        <dbReference type="ARBA" id="ARBA00022691"/>
    </source>
</evidence>
<dbReference type="GeneID" id="14919389"/>
<keyword evidence="1 6" id="KW-0489">Methyltransferase</keyword>
<dbReference type="STRING" id="1257118.L8H2G0"/>
<feature type="region of interest" description="Disordered" evidence="4">
    <location>
        <begin position="168"/>
        <end position="194"/>
    </location>
</feature>
<dbReference type="GO" id="GO:0008757">
    <property type="term" value="F:S-adenosylmethionine-dependent methyltransferase activity"/>
    <property type="evidence" value="ECO:0007669"/>
    <property type="project" value="InterPro"/>
</dbReference>
<dbReference type="GO" id="GO:0032259">
    <property type="term" value="P:methylation"/>
    <property type="evidence" value="ECO:0007669"/>
    <property type="project" value="UniProtKB-KW"/>
</dbReference>
<dbReference type="PANTHER" id="PTHR43464:SF19">
    <property type="entry name" value="UBIQUINONE BIOSYNTHESIS O-METHYLTRANSFERASE, MITOCHONDRIAL"/>
    <property type="match status" value="1"/>
</dbReference>
<keyword evidence="2 6" id="KW-0808">Transferase</keyword>
<dbReference type="Pfam" id="PF08241">
    <property type="entry name" value="Methyltransf_11"/>
    <property type="match status" value="1"/>
</dbReference>
<dbReference type="OrthoDB" id="16596at2759"/>
<dbReference type="OMA" id="FWELESY"/>
<evidence type="ECO:0000313" key="7">
    <source>
        <dbReference type="Proteomes" id="UP000011083"/>
    </source>
</evidence>
<organism evidence="6 7">
    <name type="scientific">Acanthamoeba castellanii (strain ATCC 30010 / Neff)</name>
    <dbReference type="NCBI Taxonomy" id="1257118"/>
    <lineage>
        <taxon>Eukaryota</taxon>
        <taxon>Amoebozoa</taxon>
        <taxon>Discosea</taxon>
        <taxon>Longamoebia</taxon>
        <taxon>Centramoebida</taxon>
        <taxon>Acanthamoebidae</taxon>
        <taxon>Acanthamoeba</taxon>
    </lineage>
</organism>
<protein>
    <submittedName>
        <fullName evidence="6">Methyltransferase domain containing protein</fullName>
    </submittedName>
</protein>
<keyword evidence="7" id="KW-1185">Reference proteome</keyword>
<dbReference type="InterPro" id="IPR013216">
    <property type="entry name" value="Methyltransf_11"/>
</dbReference>
<evidence type="ECO:0000256" key="4">
    <source>
        <dbReference type="SAM" id="MobiDB-lite"/>
    </source>
</evidence>
<dbReference type="EMBL" id="KB007951">
    <property type="protein sequence ID" value="ELR18561.1"/>
    <property type="molecule type" value="Genomic_DNA"/>
</dbReference>
<dbReference type="AlphaFoldDB" id="L8H2G0"/>
<evidence type="ECO:0000256" key="1">
    <source>
        <dbReference type="ARBA" id="ARBA00022603"/>
    </source>
</evidence>
<proteinExistence type="predicted"/>
<sequence length="289" mass="32517">MEGVQNVYDDPVFFEGYKKVWSQPNPYNDGIERPALLSLLPPPDQWRHLKFLDLGCGTGKLSFPLAEGGATVRGVDVSQRMLTVARERLAAADDDLRARLSFVECALEHYADADDTYDVVVAGLVLHYVRDVAPLLRAVRRWLKPGGALVFSTEHPICTSAQGLHPAYVIDNDHQPPQQPPQDHQQDHQQQPKQHKYYVYDRYHEEGERRATWFVDGVVRYHRTMASWVNGLVAAGFVVDRLLEPRPTADALAAFPDLRPFDQRRVIFLCVRALKPTSSSSTPTSSSSA</sequence>
<gene>
    <name evidence="6" type="ORF">ACA1_155070</name>
</gene>
<feature type="domain" description="Methyltransferase type 11" evidence="5">
    <location>
        <begin position="52"/>
        <end position="151"/>
    </location>
</feature>
<evidence type="ECO:0000256" key="2">
    <source>
        <dbReference type="ARBA" id="ARBA00022679"/>
    </source>
</evidence>
<name>L8H2G0_ACACF</name>
<dbReference type="Proteomes" id="UP000011083">
    <property type="component" value="Unassembled WGS sequence"/>
</dbReference>
<dbReference type="InterPro" id="IPR029063">
    <property type="entry name" value="SAM-dependent_MTases_sf"/>
</dbReference>
<dbReference type="VEuPathDB" id="AmoebaDB:ACA1_155070"/>
<dbReference type="KEGG" id="acan:ACA1_155070"/>
<dbReference type="RefSeq" id="XP_004340600.1">
    <property type="nucleotide sequence ID" value="XM_004340552.1"/>
</dbReference>
<reference evidence="6 7" key="1">
    <citation type="journal article" date="2013" name="Genome Biol.">
        <title>Genome of Acanthamoeba castellanii highlights extensive lateral gene transfer and early evolution of tyrosine kinase signaling.</title>
        <authorList>
            <person name="Clarke M."/>
            <person name="Lohan A.J."/>
            <person name="Liu B."/>
            <person name="Lagkouvardos I."/>
            <person name="Roy S."/>
            <person name="Zafar N."/>
            <person name="Bertelli C."/>
            <person name="Schilde C."/>
            <person name="Kianianmomeni A."/>
            <person name="Burglin T.R."/>
            <person name="Frech C."/>
            <person name="Turcotte B."/>
            <person name="Kopec K.O."/>
            <person name="Synnott J.M."/>
            <person name="Choo C."/>
            <person name="Paponov I."/>
            <person name="Finkler A."/>
            <person name="Soon Heng Tan C."/>
            <person name="Hutchins A.P."/>
            <person name="Weinmeier T."/>
            <person name="Rattei T."/>
            <person name="Chu J.S."/>
            <person name="Gimenez G."/>
            <person name="Irimia M."/>
            <person name="Rigden D.J."/>
            <person name="Fitzpatrick D.A."/>
            <person name="Lorenzo-Morales J."/>
            <person name="Bateman A."/>
            <person name="Chiu C.H."/>
            <person name="Tang P."/>
            <person name="Hegemann P."/>
            <person name="Fromm H."/>
            <person name="Raoult D."/>
            <person name="Greub G."/>
            <person name="Miranda-Saavedra D."/>
            <person name="Chen N."/>
            <person name="Nash P."/>
            <person name="Ginger M.L."/>
            <person name="Horn M."/>
            <person name="Schaap P."/>
            <person name="Caler L."/>
            <person name="Loftus B."/>
        </authorList>
    </citation>
    <scope>NUCLEOTIDE SEQUENCE [LARGE SCALE GENOMIC DNA]</scope>
    <source>
        <strain evidence="6 7">Neff</strain>
    </source>
</reference>
<evidence type="ECO:0000313" key="6">
    <source>
        <dbReference type="EMBL" id="ELR18561.1"/>
    </source>
</evidence>
<dbReference type="PANTHER" id="PTHR43464">
    <property type="entry name" value="METHYLTRANSFERASE"/>
    <property type="match status" value="1"/>
</dbReference>
<dbReference type="CDD" id="cd02440">
    <property type="entry name" value="AdoMet_MTases"/>
    <property type="match status" value="1"/>
</dbReference>
<dbReference type="Gene3D" id="3.40.50.150">
    <property type="entry name" value="Vaccinia Virus protein VP39"/>
    <property type="match status" value="1"/>
</dbReference>